<sequence length="344" mass="36342">MFAHISRQIAVRAASRAHPLSSAIARRRLTTTPSGLGSRPVQSVSPLAPIGVEAALAGAPAEPKIFAEFALTDRVALVSGANRGLGLEMALALAEAGARAVYCVDLPAAPGAEWEAVRAHVARMGGGRRLEYASADVRDQEAMWDVGDEVGAREGRLDVCVAAAGVLRAHTDCLEYPAEQFREVVDVNANGVLFTAQAAGRQMARFGNGGSIVLIASMSGSITNRDHAWVSYNSSKAAVVQMARSMACELGPRKIRVNSLSPGHIYTTYVPQTAQATARAIVDVMTAAYLDTQPELLDKWSSLNPLGRIGRPDELRGVVTWLASDASSFCTGSDILVSGGHHAW</sequence>
<name>A0ACB8SW91_9AGAM</name>
<proteinExistence type="predicted"/>
<evidence type="ECO:0000313" key="2">
    <source>
        <dbReference type="Proteomes" id="UP000814140"/>
    </source>
</evidence>
<organism evidence="1 2">
    <name type="scientific">Artomyces pyxidatus</name>
    <dbReference type="NCBI Taxonomy" id="48021"/>
    <lineage>
        <taxon>Eukaryota</taxon>
        <taxon>Fungi</taxon>
        <taxon>Dikarya</taxon>
        <taxon>Basidiomycota</taxon>
        <taxon>Agaricomycotina</taxon>
        <taxon>Agaricomycetes</taxon>
        <taxon>Russulales</taxon>
        <taxon>Auriscalpiaceae</taxon>
        <taxon>Artomyces</taxon>
    </lineage>
</organism>
<protein>
    <submittedName>
        <fullName evidence="1">Sorbose reductase sou1</fullName>
    </submittedName>
</protein>
<reference evidence="1" key="1">
    <citation type="submission" date="2021-03" db="EMBL/GenBank/DDBJ databases">
        <authorList>
            <consortium name="DOE Joint Genome Institute"/>
            <person name="Ahrendt S."/>
            <person name="Looney B.P."/>
            <person name="Miyauchi S."/>
            <person name="Morin E."/>
            <person name="Drula E."/>
            <person name="Courty P.E."/>
            <person name="Chicoki N."/>
            <person name="Fauchery L."/>
            <person name="Kohler A."/>
            <person name="Kuo A."/>
            <person name="Labutti K."/>
            <person name="Pangilinan J."/>
            <person name="Lipzen A."/>
            <person name="Riley R."/>
            <person name="Andreopoulos W."/>
            <person name="He G."/>
            <person name="Johnson J."/>
            <person name="Barry K.W."/>
            <person name="Grigoriev I.V."/>
            <person name="Nagy L."/>
            <person name="Hibbett D."/>
            <person name="Henrissat B."/>
            <person name="Matheny P.B."/>
            <person name="Labbe J."/>
            <person name="Martin F."/>
        </authorList>
    </citation>
    <scope>NUCLEOTIDE SEQUENCE</scope>
    <source>
        <strain evidence="1">HHB10654</strain>
    </source>
</reference>
<evidence type="ECO:0000313" key="1">
    <source>
        <dbReference type="EMBL" id="KAI0060864.1"/>
    </source>
</evidence>
<dbReference type="Proteomes" id="UP000814140">
    <property type="component" value="Unassembled WGS sequence"/>
</dbReference>
<gene>
    <name evidence="1" type="ORF">BV25DRAFT_1917417</name>
</gene>
<dbReference type="EMBL" id="MU277216">
    <property type="protein sequence ID" value="KAI0060864.1"/>
    <property type="molecule type" value="Genomic_DNA"/>
</dbReference>
<comment type="caution">
    <text evidence="1">The sequence shown here is derived from an EMBL/GenBank/DDBJ whole genome shotgun (WGS) entry which is preliminary data.</text>
</comment>
<accession>A0ACB8SW91</accession>
<reference evidence="1" key="2">
    <citation type="journal article" date="2022" name="New Phytol.">
        <title>Evolutionary transition to the ectomycorrhizal habit in the genomes of a hyperdiverse lineage of mushroom-forming fungi.</title>
        <authorList>
            <person name="Looney B."/>
            <person name="Miyauchi S."/>
            <person name="Morin E."/>
            <person name="Drula E."/>
            <person name="Courty P.E."/>
            <person name="Kohler A."/>
            <person name="Kuo A."/>
            <person name="LaButti K."/>
            <person name="Pangilinan J."/>
            <person name="Lipzen A."/>
            <person name="Riley R."/>
            <person name="Andreopoulos W."/>
            <person name="He G."/>
            <person name="Johnson J."/>
            <person name="Nolan M."/>
            <person name="Tritt A."/>
            <person name="Barry K.W."/>
            <person name="Grigoriev I.V."/>
            <person name="Nagy L.G."/>
            <person name="Hibbett D."/>
            <person name="Henrissat B."/>
            <person name="Matheny P.B."/>
            <person name="Labbe J."/>
            <person name="Martin F.M."/>
        </authorList>
    </citation>
    <scope>NUCLEOTIDE SEQUENCE</scope>
    <source>
        <strain evidence="1">HHB10654</strain>
    </source>
</reference>
<keyword evidence="2" id="KW-1185">Reference proteome</keyword>